<dbReference type="SUPFAM" id="SSF101941">
    <property type="entry name" value="NAC domain"/>
    <property type="match status" value="1"/>
</dbReference>
<organism evidence="7">
    <name type="scientific">Fagus sylvatica</name>
    <name type="common">Beechnut</name>
    <dbReference type="NCBI Taxonomy" id="28930"/>
    <lineage>
        <taxon>Eukaryota</taxon>
        <taxon>Viridiplantae</taxon>
        <taxon>Streptophyta</taxon>
        <taxon>Embryophyta</taxon>
        <taxon>Tracheophyta</taxon>
        <taxon>Spermatophyta</taxon>
        <taxon>Magnoliopsida</taxon>
        <taxon>eudicotyledons</taxon>
        <taxon>Gunneridae</taxon>
        <taxon>Pentapetalae</taxon>
        <taxon>rosids</taxon>
        <taxon>fabids</taxon>
        <taxon>Fagales</taxon>
        <taxon>Fagaceae</taxon>
        <taxon>Fagus</taxon>
    </lineage>
</organism>
<keyword evidence="3" id="KW-0238">DNA-binding</keyword>
<keyword evidence="4" id="KW-0804">Transcription</keyword>
<dbReference type="GO" id="GO:0003677">
    <property type="term" value="F:DNA binding"/>
    <property type="evidence" value="ECO:0007669"/>
    <property type="project" value="UniProtKB-KW"/>
</dbReference>
<dbReference type="Gene3D" id="2.170.150.80">
    <property type="entry name" value="NAC domain"/>
    <property type="match status" value="1"/>
</dbReference>
<evidence type="ECO:0000256" key="4">
    <source>
        <dbReference type="ARBA" id="ARBA00023163"/>
    </source>
</evidence>
<evidence type="ECO:0000256" key="3">
    <source>
        <dbReference type="ARBA" id="ARBA00023125"/>
    </source>
</evidence>
<evidence type="ECO:0000256" key="2">
    <source>
        <dbReference type="ARBA" id="ARBA00023015"/>
    </source>
</evidence>
<keyword evidence="5" id="KW-0539">Nucleus</keyword>
<evidence type="ECO:0000256" key="1">
    <source>
        <dbReference type="ARBA" id="ARBA00004123"/>
    </source>
</evidence>
<dbReference type="PANTHER" id="PTHR31989">
    <property type="entry name" value="NAC DOMAIN-CONTAINING PROTEIN 82-RELATED"/>
    <property type="match status" value="1"/>
</dbReference>
<protein>
    <recommendedName>
        <fullName evidence="6">NAC domain-containing protein</fullName>
    </recommendedName>
</protein>
<dbReference type="GO" id="GO:0006355">
    <property type="term" value="P:regulation of DNA-templated transcription"/>
    <property type="evidence" value="ECO:0007669"/>
    <property type="project" value="InterPro"/>
</dbReference>
<accession>A0A2N9IH47</accession>
<reference evidence="7" key="1">
    <citation type="submission" date="2018-02" db="EMBL/GenBank/DDBJ databases">
        <authorList>
            <person name="Cohen D.B."/>
            <person name="Kent A.D."/>
        </authorList>
    </citation>
    <scope>NUCLEOTIDE SEQUENCE</scope>
</reference>
<dbReference type="AlphaFoldDB" id="A0A2N9IH47"/>
<sequence length="231" mass="26911">MISNSSKIECIDLELEASEQQYGSEVAWQRRKFEHIQVQERQNNLNFLIGCREKMIQKFPMGFRFSPTDKELINHYVRLKIEGRDSEVDFIPEVDFYKYEPWHLPEFSEKKLDIPQWLFFCRHDGTSDYRPTNFGYWKASEVAAMVGRTRATTGSCMSFLPPTLTREGNSIAHVLARHARPEQGPRDTISVDDVKDDLNSKNLKKNSENCDENYIEGLVARDKPNVEGNRK</sequence>
<dbReference type="Pfam" id="PF02365">
    <property type="entry name" value="NAM"/>
    <property type="match status" value="1"/>
</dbReference>
<name>A0A2N9IH47_FAGSY</name>
<proteinExistence type="predicted"/>
<dbReference type="InterPro" id="IPR036093">
    <property type="entry name" value="NAC_dom_sf"/>
</dbReference>
<dbReference type="InterPro" id="IPR003441">
    <property type="entry name" value="NAC-dom"/>
</dbReference>
<dbReference type="EMBL" id="OIVN01005630">
    <property type="protein sequence ID" value="SPD23369.1"/>
    <property type="molecule type" value="Genomic_DNA"/>
</dbReference>
<keyword evidence="2" id="KW-0805">Transcription regulation</keyword>
<feature type="domain" description="NAC" evidence="6">
    <location>
        <begin position="59"/>
        <end position="197"/>
    </location>
</feature>
<evidence type="ECO:0000259" key="6">
    <source>
        <dbReference type="PROSITE" id="PS51005"/>
    </source>
</evidence>
<gene>
    <name evidence="7" type="ORF">FSB_LOCUS51251</name>
</gene>
<dbReference type="PROSITE" id="PS51005">
    <property type="entry name" value="NAC"/>
    <property type="match status" value="1"/>
</dbReference>
<evidence type="ECO:0000256" key="5">
    <source>
        <dbReference type="ARBA" id="ARBA00023242"/>
    </source>
</evidence>
<evidence type="ECO:0000313" key="7">
    <source>
        <dbReference type="EMBL" id="SPD23369.1"/>
    </source>
</evidence>
<comment type="subcellular location">
    <subcellularLocation>
        <location evidence="1">Nucleus</location>
    </subcellularLocation>
</comment>
<dbReference type="GO" id="GO:0005634">
    <property type="term" value="C:nucleus"/>
    <property type="evidence" value="ECO:0007669"/>
    <property type="project" value="UniProtKB-SubCell"/>
</dbReference>